<dbReference type="RefSeq" id="WP_009894710.1">
    <property type="nucleotide sequence ID" value="NZ_BINN01000021.1"/>
</dbReference>
<name>A0AB74QI78_CLODI</name>
<accession>A0AB74QI78</accession>
<evidence type="ECO:0000313" key="1">
    <source>
        <dbReference type="EMBL" id="VFD36842.1"/>
    </source>
</evidence>
<reference evidence="1 2" key="1">
    <citation type="submission" date="2019-02" db="EMBL/GenBank/DDBJ databases">
        <authorList>
            <consortium name="Pathogen Informatics"/>
        </authorList>
    </citation>
    <scope>NUCLEOTIDE SEQUENCE [LARGE SCALE GENOMIC DNA]</scope>
    <source>
        <strain evidence="2">clo34</strain>
    </source>
</reference>
<evidence type="ECO:0000313" key="2">
    <source>
        <dbReference type="Proteomes" id="UP000411588"/>
    </source>
</evidence>
<comment type="caution">
    <text evidence="1">The sequence shown here is derived from an EMBL/GenBank/DDBJ whole genome shotgun (WGS) entry which is preliminary data.</text>
</comment>
<organism evidence="1 2">
    <name type="scientific">Clostridioides difficile</name>
    <name type="common">Peptoclostridium difficile</name>
    <dbReference type="NCBI Taxonomy" id="1496"/>
    <lineage>
        <taxon>Bacteria</taxon>
        <taxon>Bacillati</taxon>
        <taxon>Bacillota</taxon>
        <taxon>Clostridia</taxon>
        <taxon>Peptostreptococcales</taxon>
        <taxon>Peptostreptococcaceae</taxon>
        <taxon>Clostridioides</taxon>
    </lineage>
</organism>
<proteinExistence type="predicted"/>
<gene>
    <name evidence="1" type="ORF">SAMEA1402399_04277</name>
</gene>
<dbReference type="Proteomes" id="UP000411588">
    <property type="component" value="Unassembled WGS sequence"/>
</dbReference>
<dbReference type="EMBL" id="CAADAN010000057">
    <property type="protein sequence ID" value="VFD36842.1"/>
    <property type="molecule type" value="Genomic_DNA"/>
</dbReference>
<protein>
    <recommendedName>
        <fullName evidence="3">Phage protein</fullName>
    </recommendedName>
</protein>
<evidence type="ECO:0008006" key="3">
    <source>
        <dbReference type="Google" id="ProtNLM"/>
    </source>
</evidence>
<dbReference type="AlphaFoldDB" id="A0AB74QI78"/>
<sequence length="229" mass="26693">MDLNKIMNDALVELEENGFVEEVVKKQLAETIKRVVNEVFGNWGDFSKKIEKHLSENININLDKLDIQKYNVLVATTVKEKIDMTMKVEAIEHLKRNLDNMLVGAEKEYKMSELLEILKMDKYDIDEYEGYEDCITFILDENKYGSGWIEIDKEPNKSKYRCEHSILLRKDGTIASYRYENREISSKDIMSGFDNFGDLLFKIFAHGSKIILDLGNDIEDYDLTNGEDY</sequence>